<dbReference type="RefSeq" id="WP_166878763.1">
    <property type="nucleotide sequence ID" value="NZ_WHJH01000025.1"/>
</dbReference>
<protein>
    <submittedName>
        <fullName evidence="1">Uncharacterized protein</fullName>
    </submittedName>
</protein>
<accession>A0ABX0NW28</accession>
<keyword evidence="2" id="KW-1185">Reference proteome</keyword>
<dbReference type="Proteomes" id="UP000609726">
    <property type="component" value="Unassembled WGS sequence"/>
</dbReference>
<evidence type="ECO:0000313" key="1">
    <source>
        <dbReference type="EMBL" id="NHZ91164.1"/>
    </source>
</evidence>
<name>A0ABX0NW28_9BURK</name>
<dbReference type="EMBL" id="WHJH01000025">
    <property type="protein sequence ID" value="NHZ91164.1"/>
    <property type="molecule type" value="Genomic_DNA"/>
</dbReference>
<sequence length="384" mass="39986">MATQSISSLQAALPVHGVHAPARTPPAAASEAMGKAGFDQLAGTASLKTHLPTVRLPLARRLSRTLTSPLPSAQDEPDTPLNAAAARLVAKLEGKADDGGDPWQGLDDPLQQQTLLDQARQLLDQKGGDGARRPAGGDRLDAMQAELAARHGAAIAQGQRAADALEGALATLDAAPATLSALRQQFGAPASGRRDAPMAPAALLDILLAQAGPSGEVLGRPPAQLHAELRRRGRSGPRLWLSMQDAACFQLVNTSVALAGELRRELSEQAHTTPLAGQGALARLLLGLGDPGAGQAGPLLRQLVDVERLGPRQRGAACLALRATLARCPDAMWSGAPPSQRPGLLDQLQEMTIEQHAALPALAPAPGDVLQARLRQDHHSTRNN</sequence>
<evidence type="ECO:0000313" key="2">
    <source>
        <dbReference type="Proteomes" id="UP000609726"/>
    </source>
</evidence>
<gene>
    <name evidence="1" type="ORF">F2P45_19390</name>
</gene>
<organism evidence="1 2">
    <name type="scientific">Massilia mucilaginosa</name>
    <dbReference type="NCBI Taxonomy" id="2609282"/>
    <lineage>
        <taxon>Bacteria</taxon>
        <taxon>Pseudomonadati</taxon>
        <taxon>Pseudomonadota</taxon>
        <taxon>Betaproteobacteria</taxon>
        <taxon>Burkholderiales</taxon>
        <taxon>Oxalobacteraceae</taxon>
        <taxon>Telluria group</taxon>
        <taxon>Massilia</taxon>
    </lineage>
</organism>
<comment type="caution">
    <text evidence="1">The sequence shown here is derived from an EMBL/GenBank/DDBJ whole genome shotgun (WGS) entry which is preliminary data.</text>
</comment>
<proteinExistence type="predicted"/>
<reference evidence="1 2" key="1">
    <citation type="submission" date="2019-10" db="EMBL/GenBank/DDBJ databases">
        <title>Taxonomy of Antarctic Massilia spp.: description of Massilia rubra sp. nov., Massilia aquatica sp. nov., Massilia mucilaginosa sp. nov., Massilia frigida sp. nov. isolated from streams, lakes and regoliths.</title>
        <authorList>
            <person name="Holochova P."/>
            <person name="Sedlacek I."/>
            <person name="Kralova S."/>
            <person name="Maslanova I."/>
            <person name="Busse H.-J."/>
            <person name="Stankova E."/>
            <person name="Vrbovska V."/>
            <person name="Kovarovic V."/>
            <person name="Bartak M."/>
            <person name="Svec P."/>
            <person name="Pantucek R."/>
        </authorList>
    </citation>
    <scope>NUCLEOTIDE SEQUENCE [LARGE SCALE GENOMIC DNA]</scope>
    <source>
        <strain evidence="1 2">CCM 8733</strain>
    </source>
</reference>